<proteinExistence type="predicted"/>
<organism evidence="1">
    <name type="scientific">Ursus maritimus</name>
    <name type="common">Polar bear</name>
    <name type="synonym">Thalarctos maritimus</name>
    <dbReference type="NCBI Taxonomy" id="29073"/>
    <lineage>
        <taxon>Eukaryota</taxon>
        <taxon>Metazoa</taxon>
        <taxon>Chordata</taxon>
        <taxon>Craniata</taxon>
        <taxon>Vertebrata</taxon>
        <taxon>Euteleostomi</taxon>
        <taxon>Mammalia</taxon>
        <taxon>Eutheria</taxon>
        <taxon>Laurasiatheria</taxon>
        <taxon>Carnivora</taxon>
        <taxon>Caniformia</taxon>
        <taxon>Ursidae</taxon>
        <taxon>Ursus</taxon>
    </lineage>
</organism>
<accession>A0A452VGI2</accession>
<dbReference type="GeneTree" id="ENSGT01140000282595"/>
<sequence length="188" mass="19384">MGTYHNNVTTQSSSLLNTNAYSAGSVFGVPNNMASCSPTLHPGVSSCSSGQSTLSPWPCSLSGSFLAAWGVKKNLPQSPAAVSTGVSTSAACTTNVQSDDLLHKDCKFLILEKDNTPAKKEMELLIMTKDSGKVFTASPASIAATSFSDDTLKKEKQAAYTTDTCLVSEANGDVKTVSTKGKAASSGG</sequence>
<name>A0A452VGI2_URSMA</name>
<protein>
    <submittedName>
        <fullName evidence="1">Uncharacterized protein</fullName>
    </submittedName>
</protein>
<dbReference type="OMA" id="NYRQTAR"/>
<reference evidence="1" key="1">
    <citation type="submission" date="2019-03" db="UniProtKB">
        <authorList>
            <consortium name="Ensembl"/>
        </authorList>
    </citation>
    <scope>IDENTIFICATION</scope>
</reference>
<dbReference type="Ensembl" id="ENSUMAT00000038818.1">
    <property type="protein sequence ID" value="ENSUMAP00000032825.1"/>
    <property type="gene ID" value="ENSUMAG00000023654.1"/>
</dbReference>
<dbReference type="AlphaFoldDB" id="A0A452VGI2"/>
<evidence type="ECO:0000313" key="1">
    <source>
        <dbReference type="Ensembl" id="ENSUMAP00000032825"/>
    </source>
</evidence>